<reference evidence="2" key="1">
    <citation type="submission" date="2023-03" db="EMBL/GenBank/DDBJ databases">
        <title>Massive genome expansion in bonnet fungi (Mycena s.s.) driven by repeated elements and novel gene families across ecological guilds.</title>
        <authorList>
            <consortium name="Lawrence Berkeley National Laboratory"/>
            <person name="Harder C.B."/>
            <person name="Miyauchi S."/>
            <person name="Viragh M."/>
            <person name="Kuo A."/>
            <person name="Thoen E."/>
            <person name="Andreopoulos B."/>
            <person name="Lu D."/>
            <person name="Skrede I."/>
            <person name="Drula E."/>
            <person name="Henrissat B."/>
            <person name="Morin E."/>
            <person name="Kohler A."/>
            <person name="Barry K."/>
            <person name="LaButti K."/>
            <person name="Morin E."/>
            <person name="Salamov A."/>
            <person name="Lipzen A."/>
            <person name="Mereny Z."/>
            <person name="Hegedus B."/>
            <person name="Baldrian P."/>
            <person name="Stursova M."/>
            <person name="Weitz H."/>
            <person name="Taylor A."/>
            <person name="Grigoriev I.V."/>
            <person name="Nagy L.G."/>
            <person name="Martin F."/>
            <person name="Kauserud H."/>
        </authorList>
    </citation>
    <scope>NUCLEOTIDE SEQUENCE</scope>
    <source>
        <strain evidence="2">9284</strain>
    </source>
</reference>
<keyword evidence="3" id="KW-1185">Reference proteome</keyword>
<organism evidence="2 3">
    <name type="scientific">Roridomyces roridus</name>
    <dbReference type="NCBI Taxonomy" id="1738132"/>
    <lineage>
        <taxon>Eukaryota</taxon>
        <taxon>Fungi</taxon>
        <taxon>Dikarya</taxon>
        <taxon>Basidiomycota</taxon>
        <taxon>Agaricomycotina</taxon>
        <taxon>Agaricomycetes</taxon>
        <taxon>Agaricomycetidae</taxon>
        <taxon>Agaricales</taxon>
        <taxon>Marasmiineae</taxon>
        <taxon>Mycenaceae</taxon>
        <taxon>Roridomyces</taxon>
    </lineage>
</organism>
<dbReference type="EMBL" id="JARKIF010000040">
    <property type="protein sequence ID" value="KAJ7609424.1"/>
    <property type="molecule type" value="Genomic_DNA"/>
</dbReference>
<feature type="transmembrane region" description="Helical" evidence="1">
    <location>
        <begin position="12"/>
        <end position="32"/>
    </location>
</feature>
<evidence type="ECO:0000313" key="2">
    <source>
        <dbReference type="EMBL" id="KAJ7609424.1"/>
    </source>
</evidence>
<protein>
    <submittedName>
        <fullName evidence="2">Uncharacterized protein</fullName>
    </submittedName>
</protein>
<keyword evidence="1" id="KW-1133">Transmembrane helix</keyword>
<keyword evidence="1" id="KW-0472">Membrane</keyword>
<name>A0AAD7B403_9AGAR</name>
<feature type="transmembrane region" description="Helical" evidence="1">
    <location>
        <begin position="159"/>
        <end position="184"/>
    </location>
</feature>
<comment type="caution">
    <text evidence="2">The sequence shown here is derived from an EMBL/GenBank/DDBJ whole genome shotgun (WGS) entry which is preliminary data.</text>
</comment>
<gene>
    <name evidence="2" type="ORF">FB45DRAFT_944420</name>
</gene>
<sequence length="223" mass="24247">MSDSELSLVRTVLFYLAVFIPTLLFLYSPSILAAIPQTATLAPLFFRATENFLHAFSAVCVVGDVVLVCIWVNDAGKWIIGRCTRSASSIDSPEAALDAGLTAPSAVSPSAKYKSIYTALGFLVTAFIAVHHLLTHNIITLDRDARQNAASVVSWLIEGWMIVLIWLVTGYGVLMGVAVVASFVKPVCRCCWTRTRERGSGVEELPVPVQQKEGKVLFEDVEA</sequence>
<evidence type="ECO:0000313" key="3">
    <source>
        <dbReference type="Proteomes" id="UP001221142"/>
    </source>
</evidence>
<dbReference type="AlphaFoldDB" id="A0AAD7B403"/>
<keyword evidence="1" id="KW-0812">Transmembrane</keyword>
<accession>A0AAD7B403</accession>
<evidence type="ECO:0000256" key="1">
    <source>
        <dbReference type="SAM" id="Phobius"/>
    </source>
</evidence>
<dbReference type="Proteomes" id="UP001221142">
    <property type="component" value="Unassembled WGS sequence"/>
</dbReference>
<feature type="transmembrane region" description="Helical" evidence="1">
    <location>
        <begin position="116"/>
        <end position="139"/>
    </location>
</feature>
<proteinExistence type="predicted"/>
<feature type="transmembrane region" description="Helical" evidence="1">
    <location>
        <begin position="52"/>
        <end position="72"/>
    </location>
</feature>